<dbReference type="CDD" id="cd18081">
    <property type="entry name" value="RlmH-like"/>
    <property type="match status" value="1"/>
</dbReference>
<evidence type="ECO:0000256" key="2">
    <source>
        <dbReference type="ARBA" id="ARBA00022679"/>
    </source>
</evidence>
<dbReference type="InterPro" id="IPR029028">
    <property type="entry name" value="Alpha/beta_knot_MTases"/>
</dbReference>
<dbReference type="Pfam" id="PF02590">
    <property type="entry name" value="SPOUT_MTase"/>
    <property type="match status" value="1"/>
</dbReference>
<dbReference type="SUPFAM" id="SSF75217">
    <property type="entry name" value="alpha/beta knot"/>
    <property type="match status" value="1"/>
</dbReference>
<evidence type="ECO:0000313" key="5">
    <source>
        <dbReference type="EMBL" id="SVC66694.1"/>
    </source>
</evidence>
<dbReference type="PIRSF" id="PIRSF004505">
    <property type="entry name" value="MT_bac"/>
    <property type="match status" value="1"/>
</dbReference>
<comment type="similarity">
    <text evidence="4">Belongs to the RNA methyltransferase RlmH family.</text>
</comment>
<protein>
    <recommendedName>
        <fullName evidence="6">23S rRNA (Pseudouridine(1915)-N(3))-methyltransferase RlmH</fullName>
    </recommendedName>
</protein>
<keyword evidence="1" id="KW-0489">Methyltransferase</keyword>
<name>A0A382NZT4_9ZZZZ</name>
<evidence type="ECO:0000256" key="4">
    <source>
        <dbReference type="ARBA" id="ARBA00038303"/>
    </source>
</evidence>
<dbReference type="AlphaFoldDB" id="A0A382NZT4"/>
<dbReference type="GO" id="GO:0006364">
    <property type="term" value="P:rRNA processing"/>
    <property type="evidence" value="ECO:0007669"/>
    <property type="project" value="InterPro"/>
</dbReference>
<dbReference type="PANTHER" id="PTHR33603">
    <property type="entry name" value="METHYLTRANSFERASE"/>
    <property type="match status" value="1"/>
</dbReference>
<dbReference type="HAMAP" id="MF_00658">
    <property type="entry name" value="23SrRNA_methyltr_H"/>
    <property type="match status" value="1"/>
</dbReference>
<dbReference type="GO" id="GO:0032259">
    <property type="term" value="P:methylation"/>
    <property type="evidence" value="ECO:0007669"/>
    <property type="project" value="UniProtKB-KW"/>
</dbReference>
<gene>
    <name evidence="5" type="ORF">METZ01_LOCUS319548</name>
</gene>
<feature type="non-terminal residue" evidence="5">
    <location>
        <position position="1"/>
    </location>
</feature>
<evidence type="ECO:0000256" key="1">
    <source>
        <dbReference type="ARBA" id="ARBA00022603"/>
    </source>
</evidence>
<proteinExistence type="inferred from homology"/>
<keyword evidence="2" id="KW-0808">Transferase</keyword>
<dbReference type="GO" id="GO:0008168">
    <property type="term" value="F:methyltransferase activity"/>
    <property type="evidence" value="ECO:0007669"/>
    <property type="project" value="UniProtKB-KW"/>
</dbReference>
<evidence type="ECO:0008006" key="6">
    <source>
        <dbReference type="Google" id="ProtNLM"/>
    </source>
</evidence>
<dbReference type="InterPro" id="IPR003742">
    <property type="entry name" value="RlmH-like"/>
</dbReference>
<dbReference type="InterPro" id="IPR029026">
    <property type="entry name" value="tRNA_m1G_MTases_N"/>
</dbReference>
<evidence type="ECO:0000256" key="3">
    <source>
        <dbReference type="ARBA" id="ARBA00022691"/>
    </source>
</evidence>
<organism evidence="5">
    <name type="scientific">marine metagenome</name>
    <dbReference type="NCBI Taxonomy" id="408172"/>
    <lineage>
        <taxon>unclassified sequences</taxon>
        <taxon>metagenomes</taxon>
        <taxon>ecological metagenomes</taxon>
    </lineage>
</organism>
<reference evidence="5" key="1">
    <citation type="submission" date="2018-05" db="EMBL/GenBank/DDBJ databases">
        <authorList>
            <person name="Lanie J.A."/>
            <person name="Ng W.-L."/>
            <person name="Kazmierczak K.M."/>
            <person name="Andrzejewski T.M."/>
            <person name="Davidsen T.M."/>
            <person name="Wayne K.J."/>
            <person name="Tettelin H."/>
            <person name="Glass J.I."/>
            <person name="Rusch D."/>
            <person name="Podicherti R."/>
            <person name="Tsui H.-C.T."/>
            <person name="Winkler M.E."/>
        </authorList>
    </citation>
    <scope>NUCLEOTIDE SEQUENCE</scope>
</reference>
<dbReference type="PANTHER" id="PTHR33603:SF1">
    <property type="entry name" value="RIBOSOMAL RNA LARGE SUBUNIT METHYLTRANSFERASE H"/>
    <property type="match status" value="1"/>
</dbReference>
<keyword evidence="3" id="KW-0949">S-adenosyl-L-methionine</keyword>
<dbReference type="EMBL" id="UINC01103924">
    <property type="protein sequence ID" value="SVC66694.1"/>
    <property type="molecule type" value="Genomic_DNA"/>
</dbReference>
<sequence length="155" mass="17245">VLVVGRAGMLFREVIREYERRASRYWKLQVIEIPSGTGAKGQSRPDRVIQVEEAKLLKKIPDGTEVVALTRLGKAMGSVEFARYLERKALNSTSEIAFLIGGAFGLGPGVMERADQTFSLSSLTFHHQLARLLLTEQLYRAGTILRNEPYHKGGS</sequence>
<accession>A0A382NZT4</accession>
<dbReference type="Gene3D" id="3.40.1280.10">
    <property type="match status" value="1"/>
</dbReference>